<keyword evidence="1" id="KW-0732">Signal</keyword>
<comment type="caution">
    <text evidence="2">The sequence shown here is derived from an EMBL/GenBank/DDBJ whole genome shotgun (WGS) entry which is preliminary data.</text>
</comment>
<keyword evidence="3" id="KW-1185">Reference proteome</keyword>
<reference evidence="2 3" key="1">
    <citation type="submission" date="2022-04" db="EMBL/GenBank/DDBJ databases">
        <title>Spirosoma sp. strain RP8 genome sequencing and assembly.</title>
        <authorList>
            <person name="Jung Y."/>
        </authorList>
    </citation>
    <scope>NUCLEOTIDE SEQUENCE [LARGE SCALE GENOMIC DNA]</scope>
    <source>
        <strain evidence="2 3">RP8</strain>
    </source>
</reference>
<sequence>MKTCYLISGLLLLNALVAKAQYNELSTQVGSSLFAFHGDRVVHQSFFTILRESTPATVGSPSYTNDPWSSRSSFSWTVSMQAQHVSKKNMIAGLQLAYESLATKTKIIGGSDLGQFIAFQQGSSRFTYEYMNLHPFVGQRFGNRQTSLDLTAGLDAAISLANWEKGKGVTASNDVYLTYHKHAVPGLDLRARLTATAYYQNVGLSVSYAHGLTDYSAGSMGRVGSATTSQVWRISASYRLLE</sequence>
<proteinExistence type="predicted"/>
<evidence type="ECO:0000313" key="3">
    <source>
        <dbReference type="Proteomes" id="UP001202180"/>
    </source>
</evidence>
<evidence type="ECO:0008006" key="4">
    <source>
        <dbReference type="Google" id="ProtNLM"/>
    </source>
</evidence>
<dbReference type="RefSeq" id="WP_248478180.1">
    <property type="nucleotide sequence ID" value="NZ_JALPRF010000003.1"/>
</dbReference>
<organism evidence="2 3">
    <name type="scientific">Spirosoma liriopis</name>
    <dbReference type="NCBI Taxonomy" id="2937440"/>
    <lineage>
        <taxon>Bacteria</taxon>
        <taxon>Pseudomonadati</taxon>
        <taxon>Bacteroidota</taxon>
        <taxon>Cytophagia</taxon>
        <taxon>Cytophagales</taxon>
        <taxon>Cytophagaceae</taxon>
        <taxon>Spirosoma</taxon>
    </lineage>
</organism>
<feature type="signal peptide" evidence="1">
    <location>
        <begin position="1"/>
        <end position="20"/>
    </location>
</feature>
<feature type="chain" id="PRO_5045523547" description="DUF481 domain-containing protein" evidence="1">
    <location>
        <begin position="21"/>
        <end position="242"/>
    </location>
</feature>
<dbReference type="EMBL" id="JALPRF010000003">
    <property type="protein sequence ID" value="MCK8493574.1"/>
    <property type="molecule type" value="Genomic_DNA"/>
</dbReference>
<gene>
    <name evidence="2" type="ORF">M0L20_17035</name>
</gene>
<protein>
    <recommendedName>
        <fullName evidence="4">DUF481 domain-containing protein</fullName>
    </recommendedName>
</protein>
<evidence type="ECO:0000256" key="1">
    <source>
        <dbReference type="SAM" id="SignalP"/>
    </source>
</evidence>
<evidence type="ECO:0000313" key="2">
    <source>
        <dbReference type="EMBL" id="MCK8493574.1"/>
    </source>
</evidence>
<name>A0ABT0HN27_9BACT</name>
<accession>A0ABT0HN27</accession>
<dbReference type="Proteomes" id="UP001202180">
    <property type="component" value="Unassembled WGS sequence"/>
</dbReference>